<dbReference type="AlphaFoldDB" id="A0A6J4MWF7"/>
<name>A0A6J4MWF7_9BACT</name>
<dbReference type="SMART" id="SM00829">
    <property type="entry name" value="PKS_ER"/>
    <property type="match status" value="1"/>
</dbReference>
<dbReference type="SUPFAM" id="SSF50129">
    <property type="entry name" value="GroES-like"/>
    <property type="match status" value="1"/>
</dbReference>
<evidence type="ECO:0000259" key="2">
    <source>
        <dbReference type="SMART" id="SM00829"/>
    </source>
</evidence>
<dbReference type="PANTHER" id="PTHR44154:SF1">
    <property type="entry name" value="QUINONE OXIDOREDUCTASE"/>
    <property type="match status" value="1"/>
</dbReference>
<evidence type="ECO:0000256" key="1">
    <source>
        <dbReference type="ARBA" id="ARBA00022857"/>
    </source>
</evidence>
<dbReference type="PANTHER" id="PTHR44154">
    <property type="entry name" value="QUINONE OXIDOREDUCTASE"/>
    <property type="match status" value="1"/>
</dbReference>
<proteinExistence type="predicted"/>
<organism evidence="3">
    <name type="scientific">uncultured Gemmatimonadota bacterium</name>
    <dbReference type="NCBI Taxonomy" id="203437"/>
    <lineage>
        <taxon>Bacteria</taxon>
        <taxon>Pseudomonadati</taxon>
        <taxon>Gemmatimonadota</taxon>
        <taxon>environmental samples</taxon>
    </lineage>
</organism>
<dbReference type="InterPro" id="IPR051603">
    <property type="entry name" value="Zinc-ADH_QOR/CCCR"/>
</dbReference>
<keyword evidence="1" id="KW-0521">NADP</keyword>
<dbReference type="Gene3D" id="3.90.180.10">
    <property type="entry name" value="Medium-chain alcohol dehydrogenases, catalytic domain"/>
    <property type="match status" value="1"/>
</dbReference>
<keyword evidence="3" id="KW-0560">Oxidoreductase</keyword>
<dbReference type="InterPro" id="IPR036291">
    <property type="entry name" value="NAD(P)-bd_dom_sf"/>
</dbReference>
<dbReference type="InterPro" id="IPR020843">
    <property type="entry name" value="ER"/>
</dbReference>
<dbReference type="InterPro" id="IPR013154">
    <property type="entry name" value="ADH-like_N"/>
</dbReference>
<evidence type="ECO:0000313" key="3">
    <source>
        <dbReference type="EMBL" id="CAA9370736.1"/>
    </source>
</evidence>
<dbReference type="Pfam" id="PF08240">
    <property type="entry name" value="ADH_N"/>
    <property type="match status" value="1"/>
</dbReference>
<dbReference type="EMBL" id="CADCTW010000243">
    <property type="protein sequence ID" value="CAA9370736.1"/>
    <property type="molecule type" value="Genomic_DNA"/>
</dbReference>
<sequence length="341" mass="36639">MRAAIFHENGGPEVVRIEEVARPRPGPGEVLVEVRAAALNHLDLWVRRGIPIDTTMPHIGGSDVAGVIAEVGAGVDHGRVGERVVVNPSLWCGRCRECARGEESMCAEYRILGEHTDGGFAEFVAAAADRAYAIPDELSFEEAAALPISYQTAWRALLARARLRPTEDVLVIGASGGTAIAAVQIARLAGARVFAVTSGAENVRRLREIGAAFVYDRDVEDWSKAVFRDTGRRGVDVVVENVGAATWAGSVRALARGGRLVTYGATAGPRVEIDVRVLFWKQLEIIGTTMASRSEFEEMLRAVVTGGLRPVVDSVMPLDQAREAHERLEAGGQFGKIVLVP</sequence>
<protein>
    <submittedName>
        <fullName evidence="3">Alcohol dehydrogenase</fullName>
        <ecNumber evidence="3">1.1.1.1</ecNumber>
    </submittedName>
</protein>
<feature type="domain" description="Enoyl reductase (ER)" evidence="2">
    <location>
        <begin position="10"/>
        <end position="339"/>
    </location>
</feature>
<reference evidence="3" key="1">
    <citation type="submission" date="2020-02" db="EMBL/GenBank/DDBJ databases">
        <authorList>
            <person name="Meier V. D."/>
        </authorList>
    </citation>
    <scope>NUCLEOTIDE SEQUENCE</scope>
    <source>
        <strain evidence="3">AVDCRST_MAG68</strain>
    </source>
</reference>
<accession>A0A6J4MWF7</accession>
<dbReference type="InterPro" id="IPR011032">
    <property type="entry name" value="GroES-like_sf"/>
</dbReference>
<gene>
    <name evidence="3" type="ORF">AVDCRST_MAG68-5733</name>
</gene>
<dbReference type="InterPro" id="IPR013149">
    <property type="entry name" value="ADH-like_C"/>
</dbReference>
<dbReference type="Pfam" id="PF00107">
    <property type="entry name" value="ADH_zinc_N"/>
    <property type="match status" value="1"/>
</dbReference>
<dbReference type="SUPFAM" id="SSF51735">
    <property type="entry name" value="NAD(P)-binding Rossmann-fold domains"/>
    <property type="match status" value="1"/>
</dbReference>
<dbReference type="GO" id="GO:0004022">
    <property type="term" value="F:alcohol dehydrogenase (NAD+) activity"/>
    <property type="evidence" value="ECO:0007669"/>
    <property type="project" value="UniProtKB-EC"/>
</dbReference>
<dbReference type="EC" id="1.1.1.1" evidence="3"/>